<dbReference type="InterPro" id="IPR044878">
    <property type="entry name" value="UbiA_sf"/>
</dbReference>
<keyword evidence="2 5" id="KW-0812">Transmembrane</keyword>
<dbReference type="Proteomes" id="UP000183047">
    <property type="component" value="Unassembled WGS sequence"/>
</dbReference>
<dbReference type="AlphaFoldDB" id="A0A1G5FT31"/>
<keyword evidence="4 5" id="KW-0472">Membrane</keyword>
<dbReference type="Pfam" id="PF01040">
    <property type="entry name" value="UbiA"/>
    <property type="match status" value="1"/>
</dbReference>
<evidence type="ECO:0000256" key="1">
    <source>
        <dbReference type="ARBA" id="ARBA00004141"/>
    </source>
</evidence>
<evidence type="ECO:0000256" key="4">
    <source>
        <dbReference type="ARBA" id="ARBA00023136"/>
    </source>
</evidence>
<reference evidence="7" key="1">
    <citation type="submission" date="2016-10" db="EMBL/GenBank/DDBJ databases">
        <authorList>
            <person name="Varghese N."/>
            <person name="Submissions S."/>
        </authorList>
    </citation>
    <scope>NUCLEOTIDE SEQUENCE [LARGE SCALE GENOMIC DNA]</scope>
    <source>
        <strain evidence="7">XBD2006</strain>
    </source>
</reference>
<feature type="transmembrane region" description="Helical" evidence="5">
    <location>
        <begin position="12"/>
        <end position="30"/>
    </location>
</feature>
<dbReference type="EMBL" id="FMUR01000016">
    <property type="protein sequence ID" value="SCY42304.1"/>
    <property type="molecule type" value="Genomic_DNA"/>
</dbReference>
<dbReference type="CDD" id="cd13963">
    <property type="entry name" value="PT_UbiA_2"/>
    <property type="match status" value="1"/>
</dbReference>
<feature type="transmembrane region" description="Helical" evidence="5">
    <location>
        <begin position="42"/>
        <end position="59"/>
    </location>
</feature>
<evidence type="ECO:0000313" key="6">
    <source>
        <dbReference type="EMBL" id="SCY42304.1"/>
    </source>
</evidence>
<dbReference type="InterPro" id="IPR000537">
    <property type="entry name" value="UbiA_prenyltransferase"/>
</dbReference>
<proteinExistence type="predicted"/>
<evidence type="ECO:0000256" key="3">
    <source>
        <dbReference type="ARBA" id="ARBA00022989"/>
    </source>
</evidence>
<feature type="transmembrane region" description="Helical" evidence="5">
    <location>
        <begin position="110"/>
        <end position="127"/>
    </location>
</feature>
<feature type="transmembrane region" description="Helical" evidence="5">
    <location>
        <begin position="162"/>
        <end position="181"/>
    </location>
</feature>
<feature type="transmembrane region" description="Helical" evidence="5">
    <location>
        <begin position="211"/>
        <end position="230"/>
    </location>
</feature>
<protein>
    <submittedName>
        <fullName evidence="6">4-hydroxybenzoate polyprenyltransferase</fullName>
    </submittedName>
</protein>
<accession>A0A1G5FT31</accession>
<dbReference type="Gene3D" id="1.10.357.140">
    <property type="entry name" value="UbiA prenyltransferase"/>
    <property type="match status" value="1"/>
</dbReference>
<organism evidence="6 7">
    <name type="scientific">Butyrivibrio hungatei</name>
    <dbReference type="NCBI Taxonomy" id="185008"/>
    <lineage>
        <taxon>Bacteria</taxon>
        <taxon>Bacillati</taxon>
        <taxon>Bacillota</taxon>
        <taxon>Clostridia</taxon>
        <taxon>Lachnospirales</taxon>
        <taxon>Lachnospiraceae</taxon>
        <taxon>Butyrivibrio</taxon>
    </lineage>
</organism>
<dbReference type="GO" id="GO:0016020">
    <property type="term" value="C:membrane"/>
    <property type="evidence" value="ECO:0007669"/>
    <property type="project" value="UniProtKB-SubCell"/>
</dbReference>
<name>A0A1G5FT31_9FIRM</name>
<keyword evidence="7" id="KW-1185">Reference proteome</keyword>
<evidence type="ECO:0000256" key="2">
    <source>
        <dbReference type="ARBA" id="ARBA00022692"/>
    </source>
</evidence>
<gene>
    <name evidence="6" type="ORF">SAMN02910451_02547</name>
</gene>
<dbReference type="GO" id="GO:0016765">
    <property type="term" value="F:transferase activity, transferring alkyl or aryl (other than methyl) groups"/>
    <property type="evidence" value="ECO:0007669"/>
    <property type="project" value="InterPro"/>
</dbReference>
<dbReference type="RefSeq" id="WP_051594255.1">
    <property type="nucleotide sequence ID" value="NZ_FMUR01000016.1"/>
</dbReference>
<dbReference type="OrthoDB" id="9803632at2"/>
<sequence>MKKYIKIARPDHWIKNFFIMPGVAIAFLLTEHSLKDINIFKLICAFFATCMIASANYVINEWLDAPFDKFHPTKKNRPVVTENMKFSVVIAEYIALIAVGVILSLLVDKLFLITSLVLLFMGFLYNVKPFRTKDIPYFDVLSESVNNMLRLMMGWFVVTDSSLPPSSILIGYWMAGAFLMATKRFAEYRMIGNPEVAGLYRRSFKLYTEKTLLASALFYSLISTFCLGVFLIKYRIEYLLCMPLVFLLFSYYVAMSFDPDSAVQRPEKLFKEKKLMLLVFVIIIAFMILTSVDLNFLHRLTSNSLVWVRLD</sequence>
<feature type="transmembrane region" description="Helical" evidence="5">
    <location>
        <begin position="84"/>
        <end position="103"/>
    </location>
</feature>
<keyword evidence="3 5" id="KW-1133">Transmembrane helix</keyword>
<keyword evidence="6" id="KW-0808">Transferase</keyword>
<feature type="transmembrane region" description="Helical" evidence="5">
    <location>
        <begin position="275"/>
        <end position="297"/>
    </location>
</feature>
<evidence type="ECO:0000313" key="7">
    <source>
        <dbReference type="Proteomes" id="UP000183047"/>
    </source>
</evidence>
<comment type="subcellular location">
    <subcellularLocation>
        <location evidence="1">Membrane</location>
        <topology evidence="1">Multi-pass membrane protein</topology>
    </subcellularLocation>
</comment>
<feature type="transmembrane region" description="Helical" evidence="5">
    <location>
        <begin position="236"/>
        <end position="254"/>
    </location>
</feature>
<evidence type="ECO:0000256" key="5">
    <source>
        <dbReference type="SAM" id="Phobius"/>
    </source>
</evidence>